<feature type="transmembrane region" description="Helical" evidence="1">
    <location>
        <begin position="12"/>
        <end position="35"/>
    </location>
</feature>
<evidence type="ECO:0000313" key="2">
    <source>
        <dbReference type="EMBL" id="SOK58800.1"/>
    </source>
</evidence>
<dbReference type="Proteomes" id="UP000317227">
    <property type="component" value="Segment"/>
</dbReference>
<dbReference type="RefSeq" id="YP_009624133.1">
    <property type="nucleotide sequence ID" value="NC_042116.1"/>
</dbReference>
<keyword evidence="1" id="KW-1133">Transmembrane helix</keyword>
<reference evidence="2" key="2">
    <citation type="submission" date="2017-10" db="EMBL/GenBank/DDBJ databases">
        <authorList>
            <person name="Banno H."/>
            <person name="Chua N.-H."/>
        </authorList>
    </citation>
    <scope>NUCLEOTIDE SEQUENCE [LARGE SCALE GENOMIC DNA]</scope>
</reference>
<organism evidence="2 4">
    <name type="scientific">Yersinia phage fHe-Yen9-04</name>
    <dbReference type="NCBI Taxonomy" id="2052742"/>
    <lineage>
        <taxon>Viruses</taxon>
        <taxon>Duplodnaviria</taxon>
        <taxon>Heunggongvirae</taxon>
        <taxon>Uroviricota</taxon>
        <taxon>Caudoviricetes</taxon>
        <taxon>Eneladusvirus</taxon>
        <taxon>Eneladusvirus Yen904</taxon>
    </lineage>
</organism>
<dbReference type="EMBL" id="LT960551">
    <property type="protein sequence ID" value="SOK58800.1"/>
    <property type="molecule type" value="Genomic_DNA"/>
</dbReference>
<keyword evidence="1" id="KW-0812">Transmembrane</keyword>
<keyword evidence="1" id="KW-0472">Membrane</keyword>
<dbReference type="GeneID" id="40100941"/>
<feature type="transmembrane region" description="Helical" evidence="1">
    <location>
        <begin position="55"/>
        <end position="73"/>
    </location>
</feature>
<sequence>MSGMQWLESNQIAFGVPTFIFMTLYMYIFITWVFATDFYDKFHVNHKDDLTMFNILFFFSVINFVIGLFYSWFNPISCIINGFIFLVLLLFFVDFLYNILKKINNHFLIKRGKKC</sequence>
<dbReference type="EMBL" id="LR596615">
    <property type="protein sequence ID" value="VUE36569.1"/>
    <property type="molecule type" value="Genomic_DNA"/>
</dbReference>
<evidence type="ECO:0000313" key="4">
    <source>
        <dbReference type="Proteomes" id="UP000240931"/>
    </source>
</evidence>
<dbReference type="Proteomes" id="UP000240931">
    <property type="component" value="Segment"/>
</dbReference>
<evidence type="ECO:0000313" key="3">
    <source>
        <dbReference type="EMBL" id="VUE36569.1"/>
    </source>
</evidence>
<feature type="transmembrane region" description="Helical" evidence="1">
    <location>
        <begin position="79"/>
        <end position="100"/>
    </location>
</feature>
<dbReference type="OrthoDB" id="39423at10239"/>
<evidence type="ECO:0000256" key="1">
    <source>
        <dbReference type="SAM" id="Phobius"/>
    </source>
</evidence>
<keyword evidence="4" id="KW-1185">Reference proteome</keyword>
<evidence type="ECO:0000313" key="5">
    <source>
        <dbReference type="Proteomes" id="UP000317227"/>
    </source>
</evidence>
<dbReference type="KEGG" id="vg:40100941"/>
<gene>
    <name evidence="2" type="primary">g523</name>
</gene>
<protein>
    <submittedName>
        <fullName evidence="2">G523 protein</fullName>
    </submittedName>
</protein>
<reference evidence="3 5" key="3">
    <citation type="submission" date="2019-06" db="EMBL/GenBank/DDBJ databases">
        <authorList>
            <person name="Bower L."/>
            <person name="Leinonen R."/>
        </authorList>
    </citation>
    <scope>NUCLEOTIDE SEQUENCE [LARGE SCALE GENOMIC DNA]</scope>
</reference>
<reference evidence="4" key="1">
    <citation type="submission" date="2017-10" db="EMBL/GenBank/DDBJ databases">
        <authorList>
            <person name="Skurnik M."/>
        </authorList>
    </citation>
    <scope>NUCLEOTIDE SEQUENCE [LARGE SCALE GENOMIC DNA]</scope>
</reference>
<proteinExistence type="predicted"/>
<name>A0A2C9CY74_9CAUD</name>
<accession>A0A2C9CY74</accession>